<evidence type="ECO:0000256" key="9">
    <source>
        <dbReference type="ARBA" id="ARBA00023316"/>
    </source>
</evidence>
<evidence type="ECO:0000256" key="2">
    <source>
        <dbReference type="ARBA" id="ARBA00004752"/>
    </source>
</evidence>
<dbReference type="HAMAP" id="MF_00111">
    <property type="entry name" value="MurA"/>
    <property type="match status" value="1"/>
</dbReference>
<feature type="binding site" evidence="12">
    <location>
        <position position="92"/>
    </location>
    <ligand>
        <name>UDP-N-acetyl-alpha-D-glucosamine</name>
        <dbReference type="ChEBI" id="CHEBI:57705"/>
    </ligand>
</feature>
<evidence type="ECO:0000256" key="1">
    <source>
        <dbReference type="ARBA" id="ARBA00004496"/>
    </source>
</evidence>
<dbReference type="PANTHER" id="PTHR43783:SF2">
    <property type="entry name" value="UDP-N-ACETYLGLUCOSAMINE 1-CARBOXYVINYLTRANSFERASE 2"/>
    <property type="match status" value="1"/>
</dbReference>
<dbReference type="EMBL" id="JACRSO010000003">
    <property type="protein sequence ID" value="MBC8529372.1"/>
    <property type="molecule type" value="Genomic_DNA"/>
</dbReference>
<dbReference type="GO" id="GO:0005737">
    <property type="term" value="C:cytoplasm"/>
    <property type="evidence" value="ECO:0007669"/>
    <property type="project" value="UniProtKB-SubCell"/>
</dbReference>
<dbReference type="InterPro" id="IPR036968">
    <property type="entry name" value="Enolpyruvate_Tfrase_sf"/>
</dbReference>
<evidence type="ECO:0000313" key="14">
    <source>
        <dbReference type="EMBL" id="MBC8529372.1"/>
    </source>
</evidence>
<comment type="catalytic activity">
    <reaction evidence="11 12">
        <text>phosphoenolpyruvate + UDP-N-acetyl-alpha-D-glucosamine = UDP-N-acetyl-3-O-(1-carboxyvinyl)-alpha-D-glucosamine + phosphate</text>
        <dbReference type="Rhea" id="RHEA:18681"/>
        <dbReference type="ChEBI" id="CHEBI:43474"/>
        <dbReference type="ChEBI" id="CHEBI:57705"/>
        <dbReference type="ChEBI" id="CHEBI:58702"/>
        <dbReference type="ChEBI" id="CHEBI:68483"/>
        <dbReference type="EC" id="2.5.1.7"/>
    </reaction>
</comment>
<feature type="domain" description="Enolpyruvate transferase" evidence="13">
    <location>
        <begin position="8"/>
        <end position="405"/>
    </location>
</feature>
<dbReference type="NCBIfam" id="NF006873">
    <property type="entry name" value="PRK09369.1"/>
    <property type="match status" value="1"/>
</dbReference>
<evidence type="ECO:0000259" key="13">
    <source>
        <dbReference type="Pfam" id="PF00275"/>
    </source>
</evidence>
<dbReference type="Gene3D" id="3.65.10.10">
    <property type="entry name" value="Enolpyruvate transferase domain"/>
    <property type="match status" value="2"/>
</dbReference>
<keyword evidence="5 12" id="KW-0808">Transferase</keyword>
<dbReference type="Proteomes" id="UP000654279">
    <property type="component" value="Unassembled WGS sequence"/>
</dbReference>
<comment type="similarity">
    <text evidence="10 12">Belongs to the EPSP synthase family. MurA subfamily.</text>
</comment>
<keyword evidence="3 12" id="KW-0963">Cytoplasm</keyword>
<dbReference type="GO" id="GO:0008760">
    <property type="term" value="F:UDP-N-acetylglucosamine 1-carboxyvinyltransferase activity"/>
    <property type="evidence" value="ECO:0007669"/>
    <property type="project" value="UniProtKB-UniRule"/>
</dbReference>
<dbReference type="GO" id="GO:0009252">
    <property type="term" value="P:peptidoglycan biosynthetic process"/>
    <property type="evidence" value="ECO:0007669"/>
    <property type="project" value="UniProtKB-UniRule"/>
</dbReference>
<dbReference type="GO" id="GO:0051301">
    <property type="term" value="P:cell division"/>
    <property type="evidence" value="ECO:0007669"/>
    <property type="project" value="UniProtKB-KW"/>
</dbReference>
<accession>A0A926D0L4</accession>
<dbReference type="InterPro" id="IPR001986">
    <property type="entry name" value="Enolpyruvate_Tfrase_dom"/>
</dbReference>
<comment type="subcellular location">
    <subcellularLocation>
        <location evidence="1 12">Cytoplasm</location>
    </subcellularLocation>
</comment>
<dbReference type="SUPFAM" id="SSF55205">
    <property type="entry name" value="EPT/RTPC-like"/>
    <property type="match status" value="1"/>
</dbReference>
<keyword evidence="15" id="KW-1185">Reference proteome</keyword>
<evidence type="ECO:0000256" key="3">
    <source>
        <dbReference type="ARBA" id="ARBA00022490"/>
    </source>
</evidence>
<comment type="pathway">
    <text evidence="2 12">Cell wall biogenesis; peptidoglycan biosynthesis.</text>
</comment>
<dbReference type="GO" id="GO:0019277">
    <property type="term" value="P:UDP-N-acetylgalactosamine biosynthetic process"/>
    <property type="evidence" value="ECO:0007669"/>
    <property type="project" value="InterPro"/>
</dbReference>
<evidence type="ECO:0000256" key="5">
    <source>
        <dbReference type="ARBA" id="ARBA00022679"/>
    </source>
</evidence>
<protein>
    <recommendedName>
        <fullName evidence="12">UDP-N-acetylglucosamine 1-carboxyvinyltransferase</fullName>
        <ecNumber evidence="12">2.5.1.7</ecNumber>
    </recommendedName>
    <alternativeName>
        <fullName evidence="12">Enoylpyruvate transferase</fullName>
    </alternativeName>
    <alternativeName>
        <fullName evidence="12">UDP-N-acetylglucosamine enolpyruvyl transferase</fullName>
        <shortName evidence="12">EPT</shortName>
    </alternativeName>
</protein>
<dbReference type="GO" id="GO:0008360">
    <property type="term" value="P:regulation of cell shape"/>
    <property type="evidence" value="ECO:0007669"/>
    <property type="project" value="UniProtKB-KW"/>
</dbReference>
<gene>
    <name evidence="12" type="primary">murA</name>
    <name evidence="14" type="ORF">H8699_08025</name>
</gene>
<feature type="active site" description="Proton donor" evidence="12">
    <location>
        <position position="116"/>
    </location>
</feature>
<evidence type="ECO:0000256" key="12">
    <source>
        <dbReference type="HAMAP-Rule" id="MF_00111"/>
    </source>
</evidence>
<evidence type="ECO:0000256" key="8">
    <source>
        <dbReference type="ARBA" id="ARBA00023306"/>
    </source>
</evidence>
<dbReference type="InterPro" id="IPR050068">
    <property type="entry name" value="MurA_subfamily"/>
</dbReference>
<comment type="function">
    <text evidence="12">Cell wall formation. Adds enolpyruvyl to UDP-N-acetylglucosamine.</text>
</comment>
<keyword evidence="8 12" id="KW-0131">Cell cycle</keyword>
<sequence>MDKFRIVGGHPLRGTVSAAGAKNAAVAVIPAALLSDEISVIDNLPLIQDVFVLRDILVAMGAKIALEGNRMTIDPSGVTSSDVPEGMAQRMRASYYLMGVMLGRFKRARVPFPGGCNIGMRPMDQHVKGFRAMGAEVDIDHGCFDAVARELVGSEVYLDVASVGATINIMMCAVKAKGNTMIVNAAKEPHVVDTANFLNAMGASIKGAGTDVIRIKGVERLHGCNYTIIPDQIEVGTLMIAAAATRGDVTIRGAISTHMEALSAKLIEMGVQVEEGEDYIRVTAQGRPKAVNIKTLPYPGFPTDLQQPITVLLSTARGTSVITENIFESRYKHIDEIRRMGALVRIEDRVAIVEGVEQLTGARVTASDLRAGAALIVAGLLANGVTEIRNIKYIERGYEQIDKKLVGLGADICRVPDED</sequence>
<evidence type="ECO:0000256" key="6">
    <source>
        <dbReference type="ARBA" id="ARBA00022960"/>
    </source>
</evidence>
<dbReference type="Pfam" id="PF00275">
    <property type="entry name" value="EPSP_synthase"/>
    <property type="match status" value="1"/>
</dbReference>
<dbReference type="EC" id="2.5.1.7" evidence="12"/>
<evidence type="ECO:0000256" key="11">
    <source>
        <dbReference type="ARBA" id="ARBA00047527"/>
    </source>
</evidence>
<proteinExistence type="inferred from homology"/>
<evidence type="ECO:0000313" key="15">
    <source>
        <dbReference type="Proteomes" id="UP000654279"/>
    </source>
</evidence>
<feature type="binding site" evidence="12">
    <location>
        <position position="326"/>
    </location>
    <ligand>
        <name>UDP-N-acetyl-alpha-D-glucosamine</name>
        <dbReference type="ChEBI" id="CHEBI:57705"/>
    </ligand>
</feature>
<feature type="modified residue" description="2-(S-cysteinyl)pyruvic acid O-phosphothioketal" evidence="12">
    <location>
        <position position="116"/>
    </location>
</feature>
<keyword evidence="12" id="KW-0670">Pyruvate</keyword>
<dbReference type="AlphaFoldDB" id="A0A926D0L4"/>
<evidence type="ECO:0000256" key="10">
    <source>
        <dbReference type="ARBA" id="ARBA00038367"/>
    </source>
</evidence>
<feature type="binding site" evidence="12">
    <location>
        <position position="304"/>
    </location>
    <ligand>
        <name>UDP-N-acetyl-alpha-D-glucosamine</name>
        <dbReference type="ChEBI" id="CHEBI:57705"/>
    </ligand>
</feature>
<feature type="binding site" evidence="12">
    <location>
        <begin position="121"/>
        <end position="125"/>
    </location>
    <ligand>
        <name>UDP-N-acetyl-alpha-D-glucosamine</name>
        <dbReference type="ChEBI" id="CHEBI:57705"/>
    </ligand>
</feature>
<keyword evidence="4 12" id="KW-0132">Cell division</keyword>
<keyword evidence="9 12" id="KW-0961">Cell wall biogenesis/degradation</keyword>
<comment type="caution">
    <text evidence="14">The sequence shown here is derived from an EMBL/GenBank/DDBJ whole genome shotgun (WGS) entry which is preliminary data.</text>
</comment>
<keyword evidence="7 12" id="KW-0573">Peptidoglycan synthesis</keyword>
<dbReference type="RefSeq" id="WP_249285226.1">
    <property type="nucleotide sequence ID" value="NZ_JACRSO010000003.1"/>
</dbReference>
<dbReference type="CDD" id="cd01555">
    <property type="entry name" value="UdpNAET"/>
    <property type="match status" value="1"/>
</dbReference>
<dbReference type="GO" id="GO:0071555">
    <property type="term" value="P:cell wall organization"/>
    <property type="evidence" value="ECO:0007669"/>
    <property type="project" value="UniProtKB-KW"/>
</dbReference>
<dbReference type="InterPro" id="IPR013792">
    <property type="entry name" value="RNA3'P_cycl/enolpyr_Trfase_a/b"/>
</dbReference>
<comment type="caution">
    <text evidence="12">Lacks conserved residue(s) required for the propagation of feature annotation.</text>
</comment>
<evidence type="ECO:0000256" key="7">
    <source>
        <dbReference type="ARBA" id="ARBA00022984"/>
    </source>
</evidence>
<dbReference type="InterPro" id="IPR005750">
    <property type="entry name" value="UDP_GlcNAc_COvinyl_MurA"/>
</dbReference>
<name>A0A926D0L4_9FIRM</name>
<dbReference type="NCBIfam" id="NF009470">
    <property type="entry name" value="PRK12830.1"/>
    <property type="match status" value="1"/>
</dbReference>
<reference evidence="14" key="1">
    <citation type="submission" date="2020-08" db="EMBL/GenBank/DDBJ databases">
        <title>Genome public.</title>
        <authorList>
            <person name="Liu C."/>
            <person name="Sun Q."/>
        </authorList>
    </citation>
    <scope>NUCLEOTIDE SEQUENCE</scope>
    <source>
        <strain evidence="14">NSJ-44</strain>
    </source>
</reference>
<evidence type="ECO:0000256" key="4">
    <source>
        <dbReference type="ARBA" id="ARBA00022618"/>
    </source>
</evidence>
<feature type="binding site" evidence="12">
    <location>
        <begin position="22"/>
        <end position="23"/>
    </location>
    <ligand>
        <name>phosphoenolpyruvate</name>
        <dbReference type="ChEBI" id="CHEBI:58702"/>
    </ligand>
</feature>
<dbReference type="NCBIfam" id="TIGR01072">
    <property type="entry name" value="murA"/>
    <property type="match status" value="1"/>
</dbReference>
<dbReference type="PANTHER" id="PTHR43783">
    <property type="entry name" value="UDP-N-ACETYLGLUCOSAMINE 1-CARBOXYVINYLTRANSFERASE"/>
    <property type="match status" value="1"/>
</dbReference>
<organism evidence="14 15">
    <name type="scientific">Luoshenia tenuis</name>
    <dbReference type="NCBI Taxonomy" id="2763654"/>
    <lineage>
        <taxon>Bacteria</taxon>
        <taxon>Bacillati</taxon>
        <taxon>Bacillota</taxon>
        <taxon>Clostridia</taxon>
        <taxon>Christensenellales</taxon>
        <taxon>Christensenellaceae</taxon>
        <taxon>Luoshenia</taxon>
    </lineage>
</organism>
<keyword evidence="6 12" id="KW-0133">Cell shape</keyword>